<dbReference type="NCBIfam" id="TIGR00756">
    <property type="entry name" value="PPR"/>
    <property type="match status" value="3"/>
</dbReference>
<keyword evidence="2" id="KW-0677">Repeat</keyword>
<dbReference type="FunFam" id="1.25.40.10:FF:001366">
    <property type="entry name" value="Pentatricopeptide repeat-containing protein"/>
    <property type="match status" value="1"/>
</dbReference>
<dbReference type="AlphaFoldDB" id="A0A2N9HZE5"/>
<dbReference type="Gene3D" id="1.25.40.10">
    <property type="entry name" value="Tetratricopeptide repeat domain"/>
    <property type="match status" value="4"/>
</dbReference>
<dbReference type="InterPro" id="IPR046960">
    <property type="entry name" value="PPR_At4g14850-like_plant"/>
</dbReference>
<evidence type="ECO:0000259" key="4">
    <source>
        <dbReference type="Pfam" id="PF14432"/>
    </source>
</evidence>
<feature type="domain" description="DYW" evidence="4">
    <location>
        <begin position="695"/>
        <end position="771"/>
    </location>
</feature>
<dbReference type="GO" id="GO:0008270">
    <property type="term" value="F:zinc ion binding"/>
    <property type="evidence" value="ECO:0007669"/>
    <property type="project" value="InterPro"/>
</dbReference>
<dbReference type="InterPro" id="IPR046848">
    <property type="entry name" value="E_motif"/>
</dbReference>
<evidence type="ECO:0000256" key="2">
    <source>
        <dbReference type="ARBA" id="ARBA00022737"/>
    </source>
</evidence>
<sequence length="771" mass="86274">MCSINAQSFLLPPHPCPVVAQDQCSETTIKSAKFAQIPSWVSLNLKCSPSSVKTHQIQHGQVENVHLISLSKQGKLKQVHEFLKLMDEASVSVNPSSYKSLFETCAKLRSLSDGRLIHDRLRRTMKDPIGFLENRVLQMYCDCGSLVDAQKVFDEMLDRNLVSWVIIISAYAEEGVLDKAIWLFSHMQGSVSGFRPNPSIYTSLLRSLTDFSLLELGKQLHSHVIRNGSGSNVSVDTAIANMYIKCGWLEGAELVFKRMAEKNAVAWTGLMVGYSQAEKLEDALELFVKMMKEGIQMDEFVFSIILKVCCGLGDFKMGRQIHGYSVKLGLDSDVSVGTPLVDFYVKCGSLESACLAFERISEPNDVSWSCLISGYCQNGEFEESVKIFKSLKSKAVVLNSFIYTSIFQACAALADLNLGAQAHADAIKRGLVSYLYGESAMITMYSRCGRLDYANQAFELLDKPDTVAWTAIICGYAYHGNATEALSLFNRMQDCGVRPNAVTFIGVLTACSHSGLVTEGKKHLESMRGEYGVEPTVDHYDCMVDVYSRAGLLEEALELIRNMPFEPDAMSWKSLLGGCWTHRNLELGKIAAENLLQLDPDDTANYIVMFNLYASHGKWEEAAHFRRMMAERNLRKEVSYSWITVKGKVHRFVVGDRHHPLTEQIYSKLEGFSSSSENAGNALLTEEDVSYGLPERKEQLLDHSERLAIAFGLISTQSNTPILVFKNLRACKDCHDFAKRVSMVTGREIVVRDSNRFHQFKLGECSCNDYW</sequence>
<dbReference type="Pfam" id="PF20431">
    <property type="entry name" value="E_motif"/>
    <property type="match status" value="1"/>
</dbReference>
<dbReference type="Pfam" id="PF14432">
    <property type="entry name" value="DYW_deaminase"/>
    <property type="match status" value="1"/>
</dbReference>
<dbReference type="Pfam" id="PF13041">
    <property type="entry name" value="PPR_2"/>
    <property type="match status" value="3"/>
</dbReference>
<dbReference type="InterPro" id="IPR002885">
    <property type="entry name" value="PPR_rpt"/>
</dbReference>
<feature type="repeat" description="PPR" evidence="3">
    <location>
        <begin position="364"/>
        <end position="398"/>
    </location>
</feature>
<proteinExistence type="inferred from homology"/>
<feature type="repeat" description="PPR" evidence="3">
    <location>
        <begin position="465"/>
        <end position="499"/>
    </location>
</feature>
<dbReference type="InterPro" id="IPR011990">
    <property type="entry name" value="TPR-like_helical_dom_sf"/>
</dbReference>
<accession>A0A2N9HZE5</accession>
<reference evidence="5" key="1">
    <citation type="submission" date="2018-02" db="EMBL/GenBank/DDBJ databases">
        <authorList>
            <person name="Cohen D.B."/>
            <person name="Kent A.D."/>
        </authorList>
    </citation>
    <scope>NUCLEOTIDE SEQUENCE</scope>
</reference>
<dbReference type="FunFam" id="1.25.40.10:FF:000309">
    <property type="entry name" value="Pentatricopeptide repeat-containing protein, chloroplastic"/>
    <property type="match status" value="1"/>
</dbReference>
<dbReference type="GO" id="GO:0003723">
    <property type="term" value="F:RNA binding"/>
    <property type="evidence" value="ECO:0007669"/>
    <property type="project" value="InterPro"/>
</dbReference>
<evidence type="ECO:0000256" key="3">
    <source>
        <dbReference type="PROSITE-ProRule" id="PRU00708"/>
    </source>
</evidence>
<dbReference type="PANTHER" id="PTHR47926:SF378">
    <property type="entry name" value="PENTATRICOPEPTIDE REPEAT (PPR) SUPERFAMILY PROTEIN"/>
    <property type="match status" value="1"/>
</dbReference>
<comment type="similarity">
    <text evidence="1">Belongs to the PPR family. PCMP-H subfamily.</text>
</comment>
<organism evidence="5">
    <name type="scientific">Fagus sylvatica</name>
    <name type="common">Beechnut</name>
    <dbReference type="NCBI Taxonomy" id="28930"/>
    <lineage>
        <taxon>Eukaryota</taxon>
        <taxon>Viridiplantae</taxon>
        <taxon>Streptophyta</taxon>
        <taxon>Embryophyta</taxon>
        <taxon>Tracheophyta</taxon>
        <taxon>Spermatophyta</taxon>
        <taxon>Magnoliopsida</taxon>
        <taxon>eudicotyledons</taxon>
        <taxon>Gunneridae</taxon>
        <taxon>Pentapetalae</taxon>
        <taxon>rosids</taxon>
        <taxon>fabids</taxon>
        <taxon>Fagales</taxon>
        <taxon>Fagaceae</taxon>
        <taxon>Fagus</taxon>
    </lineage>
</organism>
<feature type="repeat" description="PPR" evidence="3">
    <location>
        <begin position="160"/>
        <end position="190"/>
    </location>
</feature>
<dbReference type="PANTHER" id="PTHR47926">
    <property type="entry name" value="PENTATRICOPEPTIDE REPEAT-CONTAINING PROTEIN"/>
    <property type="match status" value="1"/>
</dbReference>
<name>A0A2N9HZE5_FAGSY</name>
<feature type="repeat" description="PPR" evidence="3">
    <location>
        <begin position="263"/>
        <end position="297"/>
    </location>
</feature>
<dbReference type="PROSITE" id="PS51375">
    <property type="entry name" value="PPR"/>
    <property type="match status" value="5"/>
</dbReference>
<dbReference type="SUPFAM" id="SSF48452">
    <property type="entry name" value="TPR-like"/>
    <property type="match status" value="1"/>
</dbReference>
<dbReference type="FunFam" id="1.25.40.10:FF:000380">
    <property type="entry name" value="Pentatricopeptide repeat-containing protein, chloroplastic"/>
    <property type="match status" value="1"/>
</dbReference>
<dbReference type="GO" id="GO:0009451">
    <property type="term" value="P:RNA modification"/>
    <property type="evidence" value="ECO:0007669"/>
    <property type="project" value="InterPro"/>
</dbReference>
<evidence type="ECO:0000313" key="5">
    <source>
        <dbReference type="EMBL" id="SPD19226.1"/>
    </source>
</evidence>
<gene>
    <name evidence="5" type="ORF">FSB_LOCUS47108</name>
</gene>
<dbReference type="FunFam" id="1.25.40.10:FF:000073">
    <property type="entry name" value="Pentatricopeptide repeat-containing protein chloroplastic"/>
    <property type="match status" value="1"/>
</dbReference>
<dbReference type="InterPro" id="IPR032867">
    <property type="entry name" value="DYW_dom"/>
</dbReference>
<protein>
    <recommendedName>
        <fullName evidence="4">DYW domain-containing protein</fullName>
    </recommendedName>
</protein>
<feature type="repeat" description="PPR" evidence="3">
    <location>
        <begin position="602"/>
        <end position="636"/>
    </location>
</feature>
<evidence type="ECO:0000256" key="1">
    <source>
        <dbReference type="ARBA" id="ARBA00006643"/>
    </source>
</evidence>
<dbReference type="Pfam" id="PF01535">
    <property type="entry name" value="PPR"/>
    <property type="match status" value="3"/>
</dbReference>
<dbReference type="EMBL" id="OIVN01004779">
    <property type="protein sequence ID" value="SPD19226.1"/>
    <property type="molecule type" value="Genomic_DNA"/>
</dbReference>